<keyword evidence="8" id="KW-1185">Reference proteome</keyword>
<dbReference type="GeneID" id="118237688"/>
<dbReference type="InterPro" id="IPR001650">
    <property type="entry name" value="Helicase_C-like"/>
</dbReference>
<accession>A0A9J7JRX0</accession>
<keyword evidence="3 9" id="KW-0347">Helicase</keyword>
<dbReference type="Gene3D" id="3.40.50.300">
    <property type="entry name" value="P-loop containing nucleotide triphosphate hydrolases"/>
    <property type="match status" value="2"/>
</dbReference>
<feature type="region of interest" description="Disordered" evidence="5">
    <location>
        <begin position="80"/>
        <end position="100"/>
    </location>
</feature>
<dbReference type="SMART" id="SM00490">
    <property type="entry name" value="HELICc"/>
    <property type="match status" value="1"/>
</dbReference>
<dbReference type="GO" id="GO:0005524">
    <property type="term" value="F:ATP binding"/>
    <property type="evidence" value="ECO:0007669"/>
    <property type="project" value="UniProtKB-KW"/>
</dbReference>
<dbReference type="FunFam" id="3.40.50.300:FF:000725">
    <property type="entry name" value="probable ATP-dependent RNA helicase DHX34"/>
    <property type="match status" value="1"/>
</dbReference>
<dbReference type="SMART" id="SM00487">
    <property type="entry name" value="DEXDc"/>
    <property type="match status" value="1"/>
</dbReference>
<evidence type="ECO:0000256" key="3">
    <source>
        <dbReference type="ARBA" id="ARBA00022806"/>
    </source>
</evidence>
<name>A0A9J7JRX0_CRIGR</name>
<dbReference type="GO" id="GO:0016787">
    <property type="term" value="F:hydrolase activity"/>
    <property type="evidence" value="ECO:0007669"/>
    <property type="project" value="UniProtKB-KW"/>
</dbReference>
<dbReference type="PROSITE" id="PS51192">
    <property type="entry name" value="HELICASE_ATP_BIND_1"/>
    <property type="match status" value="1"/>
</dbReference>
<feature type="domain" description="Helicase ATP-binding" evidence="6">
    <location>
        <begin position="180"/>
        <end position="340"/>
    </location>
</feature>
<evidence type="ECO:0000259" key="7">
    <source>
        <dbReference type="PROSITE" id="PS51194"/>
    </source>
</evidence>
<evidence type="ECO:0000313" key="8">
    <source>
        <dbReference type="Proteomes" id="UP001108280"/>
    </source>
</evidence>
<dbReference type="InterPro" id="IPR027417">
    <property type="entry name" value="P-loop_NTPase"/>
</dbReference>
<dbReference type="PANTHER" id="PTHR18934">
    <property type="entry name" value="ATP-DEPENDENT RNA HELICASE"/>
    <property type="match status" value="1"/>
</dbReference>
<reference evidence="9" key="3">
    <citation type="submission" date="2025-08" db="UniProtKB">
        <authorList>
            <consortium name="RefSeq"/>
        </authorList>
    </citation>
    <scope>IDENTIFICATION</scope>
    <source>
        <strain evidence="9">17A/GY</strain>
        <tissue evidence="9">Liver</tissue>
    </source>
</reference>
<feature type="region of interest" description="Disordered" evidence="5">
    <location>
        <begin position="1"/>
        <end position="31"/>
    </location>
</feature>
<protein>
    <submittedName>
        <fullName evidence="9">Probable ATP-dependent RNA helicase DHX34</fullName>
    </submittedName>
</protein>
<dbReference type="SUPFAM" id="SSF52540">
    <property type="entry name" value="P-loop containing nucleoside triphosphate hydrolases"/>
    <property type="match status" value="1"/>
</dbReference>
<evidence type="ECO:0000313" key="9">
    <source>
        <dbReference type="RefSeq" id="XP_027286852.1"/>
    </source>
</evidence>
<dbReference type="CDD" id="cd18791">
    <property type="entry name" value="SF2_C_RHA"/>
    <property type="match status" value="1"/>
</dbReference>
<dbReference type="GO" id="GO:0004386">
    <property type="term" value="F:helicase activity"/>
    <property type="evidence" value="ECO:0007669"/>
    <property type="project" value="UniProtKB-KW"/>
</dbReference>
<keyword evidence="4" id="KW-0067">ATP-binding</keyword>
<evidence type="ECO:0000259" key="6">
    <source>
        <dbReference type="PROSITE" id="PS51192"/>
    </source>
</evidence>
<dbReference type="InterPro" id="IPR011545">
    <property type="entry name" value="DEAD/DEAH_box_helicase_dom"/>
</dbReference>
<evidence type="ECO:0000256" key="5">
    <source>
        <dbReference type="SAM" id="MobiDB-lite"/>
    </source>
</evidence>
<feature type="compositionally biased region" description="Basic and acidic residues" evidence="5">
    <location>
        <begin position="8"/>
        <end position="17"/>
    </location>
</feature>
<proteinExistence type="predicted"/>
<dbReference type="KEGG" id="cge:118237688"/>
<gene>
    <name evidence="9" type="primary">LOC118237688</name>
</gene>
<dbReference type="InterPro" id="IPR014001">
    <property type="entry name" value="Helicase_ATP-bd"/>
</dbReference>
<organism evidence="8 9">
    <name type="scientific">Cricetulus griseus</name>
    <name type="common">Chinese hamster</name>
    <name type="synonym">Cricetulus barabensis griseus</name>
    <dbReference type="NCBI Taxonomy" id="10029"/>
    <lineage>
        <taxon>Eukaryota</taxon>
        <taxon>Metazoa</taxon>
        <taxon>Chordata</taxon>
        <taxon>Craniata</taxon>
        <taxon>Vertebrata</taxon>
        <taxon>Euteleostomi</taxon>
        <taxon>Mammalia</taxon>
        <taxon>Eutheria</taxon>
        <taxon>Euarchontoglires</taxon>
        <taxon>Glires</taxon>
        <taxon>Rodentia</taxon>
        <taxon>Myomorpha</taxon>
        <taxon>Muroidea</taxon>
        <taxon>Cricetidae</taxon>
        <taxon>Cricetinae</taxon>
        <taxon>Cricetulus</taxon>
    </lineage>
</organism>
<dbReference type="PANTHER" id="PTHR18934:SF221">
    <property type="entry name" value="ATP-DEPENDENT RNA HELICASE DHX34-RELATED"/>
    <property type="match status" value="1"/>
</dbReference>
<evidence type="ECO:0000256" key="4">
    <source>
        <dbReference type="ARBA" id="ARBA00022840"/>
    </source>
</evidence>
<keyword evidence="2" id="KW-0378">Hydrolase</keyword>
<dbReference type="Proteomes" id="UP001108280">
    <property type="component" value="Chromosome 9"/>
</dbReference>
<evidence type="ECO:0000256" key="2">
    <source>
        <dbReference type="ARBA" id="ARBA00022801"/>
    </source>
</evidence>
<dbReference type="GO" id="GO:0003723">
    <property type="term" value="F:RNA binding"/>
    <property type="evidence" value="ECO:0007669"/>
    <property type="project" value="TreeGrafter"/>
</dbReference>
<evidence type="ECO:0000256" key="1">
    <source>
        <dbReference type="ARBA" id="ARBA00022741"/>
    </source>
</evidence>
<dbReference type="PROSITE" id="PS51194">
    <property type="entry name" value="HELICASE_CTER"/>
    <property type="match status" value="1"/>
</dbReference>
<sequence length="615" mass="69385">MPPPPGTREGRDHLDRDRRHHRAPREEEAAEKWDWNCPETRRLLEDAFFRDEDYIRRGSEECQKFWAFFERLQRFQHLKAPRKEEKGAGHPKRGIPPALADLPRTYDPRYRINLSILLRPADTRSCQGSGRCLPPERASEFRRALLHYLDFAQKQAFGRLAKLQRERAALPIAQYGNRILQTLKDHQVVVVAGDTGCGKSTQVPQYLLAAGFSHVACTQPRRIACISLAKRVGFESLSQYGSQVGYQIRFESTRSAATKIVFLTVGLLLRQIQREPTLPQYQVLIVDEVHERHLHNDFLLGVLRRLLPRRPDLKVILMSATINISLFSSYFSQAPVVQVPGRLFHITVVYQPQEAEQTASKSERLDPRPFLRVLEAIDNKYPPEERGDLLVFLSGMAEISTVLDAAQAYASLTQRWVVLPLHSALSVADQDKVFDVAPAGVRKCILSTNIAETSVTIDGIRFVVDSGKVKEMSYDPQAKLQRLQEFWISQASAEQRKGRAGRTGPGVCYRLYAESDYDAFAPYPVPEIRRVALDSLVLQVRPPDLGCQGGVGRGFDPVRAVHTLGGHTQVGELLLRSKGTDKAVAANRAQCKVAFDSRFLKSFKSQPLSHRVALV</sequence>
<dbReference type="RefSeq" id="XP_027286852.1">
    <property type="nucleotide sequence ID" value="XM_027431051.2"/>
</dbReference>
<keyword evidence="1" id="KW-0547">Nucleotide-binding</keyword>
<reference evidence="8" key="1">
    <citation type="journal article" date="2018" name="Biotechnol. Bioeng.">
        <title>A reference genome of the Chinese hamster based on a hybrid assembly strategy.</title>
        <authorList>
            <person name="Rupp O."/>
            <person name="MacDonald M.L."/>
            <person name="Li S."/>
            <person name="Dhiman H."/>
            <person name="Polson S."/>
            <person name="Griep S."/>
            <person name="Heffner K."/>
            <person name="Hernandez I."/>
            <person name="Brinkrolf K."/>
            <person name="Jadhav V."/>
            <person name="Samoudi M."/>
            <person name="Hao H."/>
            <person name="Kingham B."/>
            <person name="Goesmann A."/>
            <person name="Betenbaugh M.J."/>
            <person name="Lewis N.E."/>
            <person name="Borth N."/>
            <person name="Lee K.H."/>
        </authorList>
    </citation>
    <scope>NUCLEOTIDE SEQUENCE [LARGE SCALE GENOMIC DNA]</scope>
    <source>
        <strain evidence="8">17A/GY</strain>
    </source>
</reference>
<reference evidence="8" key="2">
    <citation type="journal article" date="2020" name="Biotechnol. Bioeng.">
        <title>Chromosome-scale scaffolds for the Chinese hamster reference genome assembly to facilitate the study of the CHO epigenome.</title>
        <authorList>
            <person name="Hilliard W."/>
            <person name="MacDonald M."/>
            <person name="Lee K.H."/>
        </authorList>
    </citation>
    <scope>NUCLEOTIDE SEQUENCE [LARGE SCALE GENOMIC DNA]</scope>
    <source>
        <strain evidence="8">17A/GY</strain>
    </source>
</reference>
<dbReference type="FunFam" id="3.40.50.300:FF:000540">
    <property type="entry name" value="probable ATP-dependent RNA helicase DHX34"/>
    <property type="match status" value="1"/>
</dbReference>
<dbReference type="CDD" id="cd17979">
    <property type="entry name" value="DEXHc_DHX34"/>
    <property type="match status" value="1"/>
</dbReference>
<dbReference type="AlphaFoldDB" id="A0A9J7JRX0"/>
<dbReference type="OrthoDB" id="3363059at2759"/>
<dbReference type="Pfam" id="PF00270">
    <property type="entry name" value="DEAD"/>
    <property type="match status" value="1"/>
</dbReference>
<feature type="domain" description="Helicase C-terminal" evidence="7">
    <location>
        <begin position="376"/>
        <end position="544"/>
    </location>
</feature>
<dbReference type="Pfam" id="PF00271">
    <property type="entry name" value="Helicase_C"/>
    <property type="match status" value="1"/>
</dbReference>